<dbReference type="Proteomes" id="UP001186944">
    <property type="component" value="Unassembled WGS sequence"/>
</dbReference>
<feature type="transmembrane region" description="Helical" evidence="8">
    <location>
        <begin position="565"/>
        <end position="583"/>
    </location>
</feature>
<feature type="transmembrane region" description="Helical" evidence="8">
    <location>
        <begin position="531"/>
        <end position="553"/>
    </location>
</feature>
<evidence type="ECO:0000259" key="11">
    <source>
        <dbReference type="Pfam" id="PF07670"/>
    </source>
</evidence>
<name>A0AA88YKZ5_PINIB</name>
<dbReference type="PANTHER" id="PTHR10590:SF4">
    <property type="entry name" value="SOLUTE CARRIER FAMILY 28 MEMBER 3"/>
    <property type="match status" value="1"/>
</dbReference>
<dbReference type="InterPro" id="IPR011657">
    <property type="entry name" value="CNT_C_dom"/>
</dbReference>
<feature type="transmembrane region" description="Helical" evidence="8">
    <location>
        <begin position="403"/>
        <end position="425"/>
    </location>
</feature>
<evidence type="ECO:0000256" key="4">
    <source>
        <dbReference type="ARBA" id="ARBA00022692"/>
    </source>
</evidence>
<feature type="domain" description="Concentrative nucleoside transporter C-terminal" evidence="10">
    <location>
        <begin position="473"/>
        <end position="716"/>
    </location>
</feature>
<dbReference type="PANTHER" id="PTHR10590">
    <property type="entry name" value="SODIUM/NUCLEOSIDE COTRANSPORTER"/>
    <property type="match status" value="1"/>
</dbReference>
<feature type="transmembrane region" description="Helical" evidence="8">
    <location>
        <begin position="369"/>
        <end position="391"/>
    </location>
</feature>
<feature type="transmembrane region" description="Helical" evidence="8">
    <location>
        <begin position="911"/>
        <end position="931"/>
    </location>
</feature>
<protein>
    <recommendedName>
        <fullName evidence="14">Sodium/nucleoside cotransporter</fullName>
    </recommendedName>
</protein>
<keyword evidence="4 8" id="KW-0812">Transmembrane</keyword>
<evidence type="ECO:0000256" key="6">
    <source>
        <dbReference type="ARBA" id="ARBA00023136"/>
    </source>
</evidence>
<dbReference type="InterPro" id="IPR021109">
    <property type="entry name" value="Peptidase_aspartic_dom_sf"/>
</dbReference>
<evidence type="ECO:0000259" key="9">
    <source>
        <dbReference type="Pfam" id="PF01773"/>
    </source>
</evidence>
<comment type="caution">
    <text evidence="12">The sequence shown here is derived from an EMBL/GenBank/DDBJ whole genome shotgun (WGS) entry which is preliminary data.</text>
</comment>
<keyword evidence="5 8" id="KW-1133">Transmembrane helix</keyword>
<comment type="similarity">
    <text evidence="2">Belongs to the concentrative nucleoside transporter (CNT) (TC 2.A.41) family.</text>
</comment>
<dbReference type="Pfam" id="PF07662">
    <property type="entry name" value="Nucleos_tra2_C"/>
    <property type="match status" value="1"/>
</dbReference>
<dbReference type="InterPro" id="IPR002668">
    <property type="entry name" value="CNT_N_dom"/>
</dbReference>
<dbReference type="GO" id="GO:0005886">
    <property type="term" value="C:plasma membrane"/>
    <property type="evidence" value="ECO:0007669"/>
    <property type="project" value="UniProtKB-SubCell"/>
</dbReference>
<feature type="transmembrane region" description="Helical" evidence="8">
    <location>
        <begin position="257"/>
        <end position="280"/>
    </location>
</feature>
<feature type="transmembrane region" description="Helical" evidence="8">
    <location>
        <begin position="697"/>
        <end position="720"/>
    </location>
</feature>
<evidence type="ECO:0000256" key="3">
    <source>
        <dbReference type="ARBA" id="ARBA00022475"/>
    </source>
</evidence>
<feature type="transmembrane region" description="Helical" evidence="8">
    <location>
        <begin position="873"/>
        <end position="899"/>
    </location>
</feature>
<feature type="transmembrane region" description="Helical" evidence="8">
    <location>
        <begin position="286"/>
        <end position="304"/>
    </location>
</feature>
<dbReference type="InterPro" id="IPR011642">
    <property type="entry name" value="Gate_dom"/>
</dbReference>
<dbReference type="EMBL" id="VSWD01000005">
    <property type="protein sequence ID" value="KAK3101675.1"/>
    <property type="molecule type" value="Genomic_DNA"/>
</dbReference>
<accession>A0AA88YKZ5</accession>
<feature type="domain" description="Concentrative nucleoside transporter N-terminal" evidence="9">
    <location>
        <begin position="290"/>
        <end position="362"/>
    </location>
</feature>
<evidence type="ECO:0000256" key="1">
    <source>
        <dbReference type="ARBA" id="ARBA00004651"/>
    </source>
</evidence>
<feature type="transmembrane region" description="Helical" evidence="8">
    <location>
        <begin position="661"/>
        <end position="685"/>
    </location>
</feature>
<feature type="transmembrane region" description="Helical" evidence="8">
    <location>
        <begin position="208"/>
        <end position="230"/>
    </location>
</feature>
<dbReference type="InterPro" id="IPR018270">
    <property type="entry name" value="C_nuclsd_transpt_met_bac"/>
</dbReference>
<keyword evidence="13" id="KW-1185">Reference proteome</keyword>
<evidence type="ECO:0000259" key="10">
    <source>
        <dbReference type="Pfam" id="PF07662"/>
    </source>
</evidence>
<dbReference type="GO" id="GO:0005415">
    <property type="term" value="F:nucleoside:sodium symporter activity"/>
    <property type="evidence" value="ECO:0007669"/>
    <property type="project" value="TreeGrafter"/>
</dbReference>
<proteinExistence type="inferred from homology"/>
<evidence type="ECO:0000256" key="5">
    <source>
        <dbReference type="ARBA" id="ARBA00022989"/>
    </source>
</evidence>
<dbReference type="Gene3D" id="2.40.70.10">
    <property type="entry name" value="Acid Proteases"/>
    <property type="match status" value="1"/>
</dbReference>
<evidence type="ECO:0008006" key="14">
    <source>
        <dbReference type="Google" id="ProtNLM"/>
    </source>
</evidence>
<evidence type="ECO:0000256" key="7">
    <source>
        <dbReference type="SAM" id="MobiDB-lite"/>
    </source>
</evidence>
<comment type="subcellular location">
    <subcellularLocation>
        <location evidence="1">Cell membrane</location>
        <topology evidence="1">Multi-pass membrane protein</topology>
    </subcellularLocation>
</comment>
<feature type="region of interest" description="Disordered" evidence="7">
    <location>
        <begin position="727"/>
        <end position="747"/>
    </location>
</feature>
<keyword evidence="6 8" id="KW-0472">Membrane</keyword>
<gene>
    <name evidence="12" type="ORF">FSP39_005384</name>
</gene>
<feature type="transmembrane region" description="Helical" evidence="8">
    <location>
        <begin position="445"/>
        <end position="467"/>
    </location>
</feature>
<dbReference type="Pfam" id="PF07670">
    <property type="entry name" value="Gate"/>
    <property type="match status" value="1"/>
</dbReference>
<organism evidence="12 13">
    <name type="scientific">Pinctada imbricata</name>
    <name type="common">Atlantic pearl-oyster</name>
    <name type="synonym">Pinctada martensii</name>
    <dbReference type="NCBI Taxonomy" id="66713"/>
    <lineage>
        <taxon>Eukaryota</taxon>
        <taxon>Metazoa</taxon>
        <taxon>Spiralia</taxon>
        <taxon>Lophotrochozoa</taxon>
        <taxon>Mollusca</taxon>
        <taxon>Bivalvia</taxon>
        <taxon>Autobranchia</taxon>
        <taxon>Pteriomorphia</taxon>
        <taxon>Pterioida</taxon>
        <taxon>Pterioidea</taxon>
        <taxon>Pteriidae</taxon>
        <taxon>Pinctada</taxon>
    </lineage>
</organism>
<feature type="compositionally biased region" description="Polar residues" evidence="7">
    <location>
        <begin position="727"/>
        <end position="741"/>
    </location>
</feature>
<evidence type="ECO:0000313" key="13">
    <source>
        <dbReference type="Proteomes" id="UP001186944"/>
    </source>
</evidence>
<feature type="transmembrane region" description="Helical" evidence="8">
    <location>
        <begin position="181"/>
        <end position="202"/>
    </location>
</feature>
<keyword evidence="3" id="KW-1003">Cell membrane</keyword>
<reference evidence="12" key="1">
    <citation type="submission" date="2019-08" db="EMBL/GenBank/DDBJ databases">
        <title>The improved chromosome-level genome for the pearl oyster Pinctada fucata martensii using PacBio sequencing and Hi-C.</title>
        <authorList>
            <person name="Zheng Z."/>
        </authorList>
    </citation>
    <scope>NUCLEOTIDE SEQUENCE</scope>
    <source>
        <strain evidence="12">ZZ-2019</strain>
        <tissue evidence="12">Adductor muscle</tissue>
    </source>
</reference>
<feature type="domain" description="Nucleoside transporter/FeoB GTPase Gate" evidence="11">
    <location>
        <begin position="370"/>
        <end position="469"/>
    </location>
</feature>
<evidence type="ECO:0000256" key="2">
    <source>
        <dbReference type="ARBA" id="ARBA00009033"/>
    </source>
</evidence>
<evidence type="ECO:0000313" key="12">
    <source>
        <dbReference type="EMBL" id="KAK3101675.1"/>
    </source>
</evidence>
<dbReference type="InterPro" id="IPR008276">
    <property type="entry name" value="C_nuclsd_transpt"/>
</dbReference>
<dbReference type="NCBIfam" id="TIGR00804">
    <property type="entry name" value="nupC"/>
    <property type="match status" value="1"/>
</dbReference>
<sequence length="1396" mass="157591">MHVINRRVRLRFREDRWSGPSLRGLDRALHGVLSSRSVRVQFLGMRCNHKTYHSRSFACGFVERSSDGKDRGGLHPGPRDSQRISTLDRNKELAKMSVELKSVKPSDGGTDNKAFENGDQITKNDLQTSDVVVDVRDVDTTKGNINNDSIEEGNCCARATFSIQKAVSNLYNNHRQFFKTAFCVLIILLYFAYFTYALYYRFGDEPSVRLLVCTILVVFLIIGKIILHLYEENFDRFWEKSIRPCLKSKAWHKAKTFIAWFLKIAVFLAIAIYIIVDVLIDHPRNLLSLAGLAIFVILFYVTSVNPAKINWHPVFWGLALQFIFALLILRTRAGFEAFNWCGERVSEFLTYSDAGAKFVFGDIFEEHFFAFKVLPIVIFFYTMISVMYYLGAMQFIVRNLGRALSFLMGTTPAESLNAAGNIFVGMTEAPLMIQPLLGDMTISELHAVCTGGFATIAGSVLGAYINFGAPASHLLSASVMSAPAALAMSKLAYPETEVSKSTAKDYYKMGKAKERNVIEAASAGATNSIKIVGSIAVNVIAFLSVLAFIDTTLTWFGKRVGLENFTFEFICSYVLYPFAYFMGVTPDDSRSVAALIGVKSFTNEFVAYQRLGIIISNKKNFTDYTTIMNHTDWYYKGSDIILPMVNQTLTNGILERKSEVIATYALCGFSNFGSMGILLGALGALVPARKPDLSRIILRAMIAGNAACLMTGCIAGGRIITSKHHNALTQSKQAQHETGSPTRLGRRIDSKFKNTQSENTEKTYIARDAKGTRNTKYDIKTQDTKEQDQYATGTDQRRPSVSVIVFNRREIAYTEMDTVSSVQTPRIRRQPTSVRRNLFTEFNECPSPEMDRFSTPETEVLASPLPPENRSNGWLNVIIFWIVILALFVVFLVSVFRSFLDVIVLWIMKNILLVCVLFVFCIILIGVVYRLCAGVRRSQSPRNAITSDVFSGRSANIQVKRTFSGDGTTIWSEFERYFENVSNINQWPMEQRRCVLLTTLRGQAETYAYGLPENILQDYGSLSRALDERFGHTALKESYLAEAKLRKKKDSESFRDLGQAIEDLYRRAHPGNREFVEENSLKTFLDNCSPNEDFRLAVKRTRQKKIQEAITSAMQEECIRIGESESSKPGKPWKRDIYTVTPTGKRPAAEAVGHVSDGHIERPSTSTSCELDSKLDRVVNNRDNIKVLAGQQACVNLDEKPKPEVADDMRHGVNNDCEFMINATRDRIGFLVDGLVQCTPITWKCDTGARKTFITEDQFYKIPPENRPVLEPARIQFANASGQNMQILGTAYMTLNFHNFETDFRVFVGGVTQNLLGEDFHMKFECNWDYKNGGLRANISADDMYSRTTNWMSTSESSTVLPGHEVVIKYLFYTILRTRLAYPLFFRTLERLITWF</sequence>
<dbReference type="Pfam" id="PF01773">
    <property type="entry name" value="Nucleos_tra2_N"/>
    <property type="match status" value="1"/>
</dbReference>
<evidence type="ECO:0000256" key="8">
    <source>
        <dbReference type="SAM" id="Phobius"/>
    </source>
</evidence>
<feature type="transmembrane region" description="Helical" evidence="8">
    <location>
        <begin position="311"/>
        <end position="329"/>
    </location>
</feature>